<dbReference type="Pfam" id="PF04957">
    <property type="entry name" value="RMF"/>
    <property type="match status" value="1"/>
</dbReference>
<dbReference type="Gene3D" id="1.10.510.10">
    <property type="entry name" value="Transferase(Phosphotransferase) domain 1"/>
    <property type="match status" value="1"/>
</dbReference>
<evidence type="ECO:0000313" key="5">
    <source>
        <dbReference type="Proteomes" id="UP001058098"/>
    </source>
</evidence>
<accession>A0ABY5QRE9</accession>
<name>A0ABY5QRE9_9HYPH</name>
<dbReference type="InterPro" id="IPR011009">
    <property type="entry name" value="Kinase-like_dom_sf"/>
</dbReference>
<dbReference type="PANTHER" id="PTHR24348">
    <property type="entry name" value="SERINE/THREONINE-PROTEIN KINASE UNC-51-RELATED"/>
    <property type="match status" value="1"/>
</dbReference>
<keyword evidence="1" id="KW-0547">Nucleotide-binding</keyword>
<organism evidence="4 5">
    <name type="scientific">Mesorhizobium onobrychidis</name>
    <dbReference type="NCBI Taxonomy" id="2775404"/>
    <lineage>
        <taxon>Bacteria</taxon>
        <taxon>Pseudomonadati</taxon>
        <taxon>Pseudomonadota</taxon>
        <taxon>Alphaproteobacteria</taxon>
        <taxon>Hyphomicrobiales</taxon>
        <taxon>Phyllobacteriaceae</taxon>
        <taxon>Mesorhizobium</taxon>
    </lineage>
</organism>
<keyword evidence="2" id="KW-1133">Transmembrane helix</keyword>
<dbReference type="RefSeq" id="WP_258117768.1">
    <property type="nucleotide sequence ID" value="NZ_CP062229.1"/>
</dbReference>
<dbReference type="SMART" id="SM00220">
    <property type="entry name" value="S_TKc"/>
    <property type="match status" value="1"/>
</dbReference>
<dbReference type="Proteomes" id="UP001058098">
    <property type="component" value="Chromosome"/>
</dbReference>
<feature type="binding site" evidence="1">
    <location>
        <position position="36"/>
    </location>
    <ligand>
        <name>ATP</name>
        <dbReference type="ChEBI" id="CHEBI:30616"/>
    </ligand>
</feature>
<protein>
    <submittedName>
        <fullName evidence="4">Protein kinase</fullName>
    </submittedName>
</protein>
<feature type="transmembrane region" description="Helical" evidence="2">
    <location>
        <begin position="239"/>
        <end position="261"/>
    </location>
</feature>
<keyword evidence="4" id="KW-0418">Kinase</keyword>
<dbReference type="SUPFAM" id="SSF56112">
    <property type="entry name" value="Protein kinase-like (PK-like)"/>
    <property type="match status" value="1"/>
</dbReference>
<keyword evidence="1" id="KW-0067">ATP-binding</keyword>
<evidence type="ECO:0000313" key="4">
    <source>
        <dbReference type="EMBL" id="UVC13771.1"/>
    </source>
</evidence>
<dbReference type="InterPro" id="IPR045269">
    <property type="entry name" value="Atg1-like"/>
</dbReference>
<reference evidence="4" key="1">
    <citation type="submission" date="2020-09" db="EMBL/GenBank/DDBJ databases">
        <title>Rhizobia associated with sainfoin plants.</title>
        <authorList>
            <person name="Asharfi S."/>
            <person name="Kuzmanovic N."/>
            <person name="Bunk B."/>
            <person name="Sproeer C."/>
            <person name="Becker M."/>
            <person name="Thuenen T."/>
        </authorList>
    </citation>
    <scope>NUCLEOTIDE SEQUENCE</scope>
    <source>
        <strain evidence="4">OM4</strain>
    </source>
</reference>
<dbReference type="Pfam" id="PF00069">
    <property type="entry name" value="Pkinase"/>
    <property type="match status" value="1"/>
</dbReference>
<dbReference type="GO" id="GO:0016301">
    <property type="term" value="F:kinase activity"/>
    <property type="evidence" value="ECO:0007669"/>
    <property type="project" value="UniProtKB-KW"/>
</dbReference>
<dbReference type="PROSITE" id="PS50011">
    <property type="entry name" value="PROTEIN_KINASE_DOM"/>
    <property type="match status" value="1"/>
</dbReference>
<keyword evidence="5" id="KW-1185">Reference proteome</keyword>
<keyword evidence="4" id="KW-0808">Transferase</keyword>
<sequence length="263" mass="29692">MTDLRSTLVIEDEIGHGHFGRVHLGHDGIRDRLAVKVLRQLPDETQDKWAARKEGLLREGASLEKARHGNIVEVHYLTEAKDADAVHLVMEYCEGGSLESAGELFGTDWIAKQREIHGDAADAEIARQLKQFQDRRAGRSKPLAAHESLSPVTGYGVYSYDEETSTHFDKVSIAMLNTSRHNFSAEYEAGYRARHAGQPVAANPYRSKKARDRWERGWLKRNRYGDDHWLVEPITDNKAVIYVLAILFFIVLPIILGLNGISH</sequence>
<dbReference type="PROSITE" id="PS00107">
    <property type="entry name" value="PROTEIN_KINASE_ATP"/>
    <property type="match status" value="1"/>
</dbReference>
<keyword evidence="2" id="KW-0812">Transmembrane</keyword>
<evidence type="ECO:0000256" key="2">
    <source>
        <dbReference type="SAM" id="Phobius"/>
    </source>
</evidence>
<gene>
    <name evidence="4" type="ORF">IHQ72_24140</name>
</gene>
<evidence type="ECO:0000259" key="3">
    <source>
        <dbReference type="PROSITE" id="PS50011"/>
    </source>
</evidence>
<dbReference type="InterPro" id="IPR007040">
    <property type="entry name" value="Ribosome_modulation_factor"/>
</dbReference>
<dbReference type="EMBL" id="CP062229">
    <property type="protein sequence ID" value="UVC13771.1"/>
    <property type="molecule type" value="Genomic_DNA"/>
</dbReference>
<evidence type="ECO:0000256" key="1">
    <source>
        <dbReference type="PROSITE-ProRule" id="PRU10141"/>
    </source>
</evidence>
<keyword evidence="2" id="KW-0472">Membrane</keyword>
<dbReference type="InterPro" id="IPR000719">
    <property type="entry name" value="Prot_kinase_dom"/>
</dbReference>
<dbReference type="InterPro" id="IPR017441">
    <property type="entry name" value="Protein_kinase_ATP_BS"/>
</dbReference>
<feature type="domain" description="Protein kinase" evidence="3">
    <location>
        <begin position="8"/>
        <end position="263"/>
    </location>
</feature>
<proteinExistence type="predicted"/>